<proteinExistence type="predicted"/>
<protein>
    <submittedName>
        <fullName evidence="2">Glycosyltransferase family 1 protein</fullName>
    </submittedName>
</protein>
<dbReference type="PANTHER" id="PTHR12526">
    <property type="entry name" value="GLYCOSYLTRANSFERASE"/>
    <property type="match status" value="1"/>
</dbReference>
<dbReference type="RefSeq" id="WP_117672257.1">
    <property type="nucleotide sequence ID" value="NZ_CABOGR010000011.1"/>
</dbReference>
<dbReference type="Proteomes" id="UP000260862">
    <property type="component" value="Unassembled WGS sequence"/>
</dbReference>
<dbReference type="AlphaFoldDB" id="A0A3E4N2Y1"/>
<sequence>MTKVAFYINNESISNVDCTSILDSNPGIGGTEYLFYYTAYKLQSYSESTLDTTLLTSSICKLPKDCKYQKVGNKAEAIKFCIKSNINVLVVKYEEKDFSPNIFSEIKNDIKIYIWAHNIIPDHILTIIAKTHTIKKVINVGKEQLDLYRDHLAFKKSTYIYNSINIKPKEFYLQNSIPFKQRQNEITYLGSLVPIKGFHLLAKAWPSILQAYPDAHLNVIGSGNVYGNAQLGKYGIAEESYEKQFMPYLTKPNGEILPSVTFYGKLGEEKNKILAKTKIGIPNPSGYSETFCLSAIEMELYGCKIVTKKYVGFLDTVPPSGGILYKHESSLATNIIKELQQNENNSYKETYDFISRNFNTTKIISEWTKVLIDDSYINDYKIVNPEYNFKLLREKNRKIKSFLPFGFLLPTIDNYITILKKIFPFLSIKNLY</sequence>
<name>A0A3E4N2Y1_9BACT</name>
<dbReference type="Gene3D" id="3.40.50.2000">
    <property type="entry name" value="Glycogen Phosphorylase B"/>
    <property type="match status" value="1"/>
</dbReference>
<comment type="caution">
    <text evidence="2">The sequence shown here is derived from an EMBL/GenBank/DDBJ whole genome shotgun (WGS) entry which is preliminary data.</text>
</comment>
<reference evidence="2 3" key="1">
    <citation type="submission" date="2018-08" db="EMBL/GenBank/DDBJ databases">
        <title>A genome reference for cultivated species of the human gut microbiota.</title>
        <authorList>
            <person name="Zou Y."/>
            <person name="Xue W."/>
            <person name="Luo G."/>
        </authorList>
    </citation>
    <scope>NUCLEOTIDE SEQUENCE [LARGE SCALE GENOMIC DNA]</scope>
    <source>
        <strain evidence="2 3">TF10-3AC</strain>
    </source>
</reference>
<keyword evidence="3" id="KW-1185">Reference proteome</keyword>
<dbReference type="GO" id="GO:0016757">
    <property type="term" value="F:glycosyltransferase activity"/>
    <property type="evidence" value="ECO:0007669"/>
    <property type="project" value="InterPro"/>
</dbReference>
<evidence type="ECO:0000259" key="1">
    <source>
        <dbReference type="Pfam" id="PF00534"/>
    </source>
</evidence>
<dbReference type="Pfam" id="PF00534">
    <property type="entry name" value="Glycos_transf_1"/>
    <property type="match status" value="1"/>
</dbReference>
<evidence type="ECO:0000313" key="3">
    <source>
        <dbReference type="Proteomes" id="UP000260862"/>
    </source>
</evidence>
<dbReference type="InterPro" id="IPR001296">
    <property type="entry name" value="Glyco_trans_1"/>
</dbReference>
<dbReference type="SUPFAM" id="SSF53756">
    <property type="entry name" value="UDP-Glycosyltransferase/glycogen phosphorylase"/>
    <property type="match status" value="1"/>
</dbReference>
<organism evidence="2 3">
    <name type="scientific">Phocaeicola plebeius</name>
    <dbReference type="NCBI Taxonomy" id="310297"/>
    <lineage>
        <taxon>Bacteria</taxon>
        <taxon>Pseudomonadati</taxon>
        <taxon>Bacteroidota</taxon>
        <taxon>Bacteroidia</taxon>
        <taxon>Bacteroidales</taxon>
        <taxon>Bacteroidaceae</taxon>
        <taxon>Phocaeicola</taxon>
    </lineage>
</organism>
<feature type="domain" description="Glycosyl transferase family 1" evidence="1">
    <location>
        <begin position="176"/>
        <end position="343"/>
    </location>
</feature>
<dbReference type="EMBL" id="QSQT01000011">
    <property type="protein sequence ID" value="RGK56343.1"/>
    <property type="molecule type" value="Genomic_DNA"/>
</dbReference>
<gene>
    <name evidence="2" type="ORF">DXD04_07485</name>
</gene>
<accession>A0A3E4N2Y1</accession>
<evidence type="ECO:0000313" key="2">
    <source>
        <dbReference type="EMBL" id="RGK56343.1"/>
    </source>
</evidence>
<keyword evidence="2" id="KW-0808">Transferase</keyword>